<reference evidence="6 7" key="1">
    <citation type="submission" date="2023-06" db="EMBL/GenBank/DDBJ databases">
        <title>Microbacterium sp. nov., isolated from a waste landfill.</title>
        <authorList>
            <person name="Wen W."/>
        </authorList>
    </citation>
    <scope>NUCLEOTIDE SEQUENCE [LARGE SCALE GENOMIC DNA]</scope>
    <source>
        <strain evidence="6 7">ASV49</strain>
    </source>
</reference>
<protein>
    <submittedName>
        <fullName evidence="6">NAD(P)/FAD-dependent oxidoreductase</fullName>
    </submittedName>
</protein>
<dbReference type="SUPFAM" id="SSF51905">
    <property type="entry name" value="FAD/NAD(P)-binding domain"/>
    <property type="match status" value="1"/>
</dbReference>
<evidence type="ECO:0000313" key="7">
    <source>
        <dbReference type="Proteomes" id="UP001235064"/>
    </source>
</evidence>
<feature type="domain" description="FAD/NAD(P)-binding" evidence="5">
    <location>
        <begin position="44"/>
        <end position="346"/>
    </location>
</feature>
<dbReference type="InterPro" id="IPR036188">
    <property type="entry name" value="FAD/NAD-bd_sf"/>
</dbReference>
<evidence type="ECO:0000256" key="2">
    <source>
        <dbReference type="ARBA" id="ARBA00023002"/>
    </source>
</evidence>
<dbReference type="Proteomes" id="UP001235064">
    <property type="component" value="Unassembled WGS sequence"/>
</dbReference>
<dbReference type="InterPro" id="IPR023753">
    <property type="entry name" value="FAD/NAD-binding_dom"/>
</dbReference>
<comment type="catalytic activity">
    <reaction evidence="3">
        <text>[thioredoxin]-dithiol + NADP(+) = [thioredoxin]-disulfide + NADPH + H(+)</text>
        <dbReference type="Rhea" id="RHEA:20345"/>
        <dbReference type="Rhea" id="RHEA-COMP:10698"/>
        <dbReference type="Rhea" id="RHEA-COMP:10700"/>
        <dbReference type="ChEBI" id="CHEBI:15378"/>
        <dbReference type="ChEBI" id="CHEBI:29950"/>
        <dbReference type="ChEBI" id="CHEBI:50058"/>
        <dbReference type="ChEBI" id="CHEBI:57783"/>
        <dbReference type="ChEBI" id="CHEBI:58349"/>
        <dbReference type="EC" id="1.8.1.9"/>
    </reaction>
</comment>
<feature type="compositionally biased region" description="Basic and acidic residues" evidence="4">
    <location>
        <begin position="1"/>
        <end position="18"/>
    </location>
</feature>
<keyword evidence="1" id="KW-0285">Flavoprotein</keyword>
<dbReference type="PANTHER" id="PTHR48105">
    <property type="entry name" value="THIOREDOXIN REDUCTASE 1-RELATED-RELATED"/>
    <property type="match status" value="1"/>
</dbReference>
<evidence type="ECO:0000313" key="6">
    <source>
        <dbReference type="EMBL" id="MDL9977776.1"/>
    </source>
</evidence>
<keyword evidence="7" id="KW-1185">Reference proteome</keyword>
<dbReference type="InterPro" id="IPR050097">
    <property type="entry name" value="Ferredoxin-NADP_redctase_2"/>
</dbReference>
<proteinExistence type="predicted"/>
<gene>
    <name evidence="6" type="ORF">QSV35_00390</name>
</gene>
<dbReference type="EMBL" id="JASXSZ010000001">
    <property type="protein sequence ID" value="MDL9977776.1"/>
    <property type="molecule type" value="Genomic_DNA"/>
</dbReference>
<evidence type="ECO:0000259" key="5">
    <source>
        <dbReference type="Pfam" id="PF07992"/>
    </source>
</evidence>
<accession>A0ABT7MTK5</accession>
<comment type="caution">
    <text evidence="6">The sequence shown here is derived from an EMBL/GenBank/DDBJ whole genome shotgun (WGS) entry which is preliminary data.</text>
</comment>
<dbReference type="PRINTS" id="PR00469">
    <property type="entry name" value="PNDRDTASEII"/>
</dbReference>
<dbReference type="Pfam" id="PF07992">
    <property type="entry name" value="Pyr_redox_2"/>
    <property type="match status" value="1"/>
</dbReference>
<dbReference type="RefSeq" id="WP_286285554.1">
    <property type="nucleotide sequence ID" value="NZ_JASXSZ010000001.1"/>
</dbReference>
<evidence type="ECO:0000256" key="4">
    <source>
        <dbReference type="SAM" id="MobiDB-lite"/>
    </source>
</evidence>
<feature type="region of interest" description="Disordered" evidence="4">
    <location>
        <begin position="1"/>
        <end position="32"/>
    </location>
</feature>
<evidence type="ECO:0000256" key="3">
    <source>
        <dbReference type="ARBA" id="ARBA00048132"/>
    </source>
</evidence>
<name>A0ABT7MTK5_9MICO</name>
<sequence length="364" mass="38280">MSGDPRAVERGRNDRDDTSQADLVSSPRFDSLRSLNDPQGDVVDVVVVGGGPAGLSAALNLGRARATVVVVDADRPRNAATLRSHGFLTRDGIPPQELRRLARAELEAYPNVRILSRTRATTIHRGATTGENAAPDSDHSRQLDDTDMFRVQTEGRGGAASISARAVLVATGLRETLPDVPNIRGFYGMSLFSCAACDAWELQDRPLALIGETGDLAARARLIARWTHSLSVFTNGADTVDAADEAELAASGVRVERAPIVELEGDRGAITGIRLADGTAVAVEGGFVRPVWTAALEFLEGVDAYRDEHGHLVVDRSGRTNVPGLYAAGDAAAPGPQQLIVAAGQGARAAAVIVHDLVGVVTAH</sequence>
<organism evidence="6 7">
    <name type="scientific">Microbacterium candidum</name>
    <dbReference type="NCBI Taxonomy" id="3041922"/>
    <lineage>
        <taxon>Bacteria</taxon>
        <taxon>Bacillati</taxon>
        <taxon>Actinomycetota</taxon>
        <taxon>Actinomycetes</taxon>
        <taxon>Micrococcales</taxon>
        <taxon>Microbacteriaceae</taxon>
        <taxon>Microbacterium</taxon>
    </lineage>
</organism>
<dbReference type="PRINTS" id="PR00368">
    <property type="entry name" value="FADPNR"/>
</dbReference>
<dbReference type="Gene3D" id="3.50.50.60">
    <property type="entry name" value="FAD/NAD(P)-binding domain"/>
    <property type="match status" value="2"/>
</dbReference>
<keyword evidence="2" id="KW-0560">Oxidoreductase</keyword>
<evidence type="ECO:0000256" key="1">
    <source>
        <dbReference type="ARBA" id="ARBA00022630"/>
    </source>
</evidence>